<evidence type="ECO:0000313" key="3">
    <source>
        <dbReference type="Proteomes" id="UP001521150"/>
    </source>
</evidence>
<proteinExistence type="predicted"/>
<dbReference type="RefSeq" id="WP_233724756.1">
    <property type="nucleotide sequence ID" value="NZ_JAJVCN010000001.1"/>
</dbReference>
<evidence type="ECO:0000313" key="2">
    <source>
        <dbReference type="EMBL" id="MCE7003204.1"/>
    </source>
</evidence>
<name>A0ABS8Z828_9PSEU</name>
<comment type="caution">
    <text evidence="2">The sequence shown here is derived from an EMBL/GenBank/DDBJ whole genome shotgun (WGS) entry which is preliminary data.</text>
</comment>
<keyword evidence="3" id="KW-1185">Reference proteome</keyword>
<dbReference type="EMBL" id="JAJVCN010000001">
    <property type="protein sequence ID" value="MCE7003204.1"/>
    <property type="molecule type" value="Genomic_DNA"/>
</dbReference>
<gene>
    <name evidence="2" type="ORF">LWC34_10225</name>
</gene>
<accession>A0ABS8Z828</accession>
<dbReference type="Proteomes" id="UP001521150">
    <property type="component" value="Unassembled WGS sequence"/>
</dbReference>
<feature type="region of interest" description="Disordered" evidence="1">
    <location>
        <begin position="307"/>
        <end position="328"/>
    </location>
</feature>
<protein>
    <submittedName>
        <fullName evidence="2">Uncharacterized protein</fullName>
    </submittedName>
</protein>
<sequence>MGDWKSDDEVRSAADRAARRLIDLFNHEQPGGKWLGSPKVYPSGGGAAVLHGLLGDADIVLSLDPQKIIDEYQRMQKVGRELNQDTSAEIVDAFRAIDYSVQDWEGSGALAFRRQVSMIQAFIGQQATYLMRTVESLAILLAASIQARRDYVALANATSAAVAKALKQHDDADTKIAISVGASVVSAILGVATGGAWFTASAGVVIGAVSSGMQLLVDGEKFGEVAGVYASGRDQVHTAYKDIIRSAMTKIQEAERDLLGEKNELFAPIPAAIDITSPAFGYQNLAALGRTLDQFGPKVEAEHRKITESQKPAGIVNPDSPIRRRLDG</sequence>
<organism evidence="2 3">
    <name type="scientific">Kibdelosporangium philippinense</name>
    <dbReference type="NCBI Taxonomy" id="211113"/>
    <lineage>
        <taxon>Bacteria</taxon>
        <taxon>Bacillati</taxon>
        <taxon>Actinomycetota</taxon>
        <taxon>Actinomycetes</taxon>
        <taxon>Pseudonocardiales</taxon>
        <taxon>Pseudonocardiaceae</taxon>
        <taxon>Kibdelosporangium</taxon>
    </lineage>
</organism>
<evidence type="ECO:0000256" key="1">
    <source>
        <dbReference type="SAM" id="MobiDB-lite"/>
    </source>
</evidence>
<reference evidence="2 3" key="1">
    <citation type="submission" date="2021-12" db="EMBL/GenBank/DDBJ databases">
        <title>Genome sequence of Kibdelosporangium philippinense ATCC 49844.</title>
        <authorList>
            <person name="Fedorov E.A."/>
            <person name="Omeragic M."/>
            <person name="Shalygina K.F."/>
            <person name="Maclea K.S."/>
        </authorList>
    </citation>
    <scope>NUCLEOTIDE SEQUENCE [LARGE SCALE GENOMIC DNA]</scope>
    <source>
        <strain evidence="2 3">ATCC 49844</strain>
    </source>
</reference>